<evidence type="ECO:0000256" key="7">
    <source>
        <dbReference type="ARBA" id="ARBA00023157"/>
    </source>
</evidence>
<keyword evidence="9" id="KW-0732">Signal</keyword>
<dbReference type="Pfam" id="PF00089">
    <property type="entry name" value="Trypsin"/>
    <property type="match status" value="1"/>
</dbReference>
<dbReference type="InterPro" id="IPR043504">
    <property type="entry name" value="Peptidase_S1_PA_chymotrypsin"/>
</dbReference>
<evidence type="ECO:0000313" key="12">
    <source>
        <dbReference type="Proteomes" id="UP001329430"/>
    </source>
</evidence>
<dbReference type="GO" id="GO:0016485">
    <property type="term" value="P:protein processing"/>
    <property type="evidence" value="ECO:0007669"/>
    <property type="project" value="UniProtKB-ARBA"/>
</dbReference>
<dbReference type="InterPro" id="IPR050430">
    <property type="entry name" value="Peptidase_S1"/>
</dbReference>
<evidence type="ECO:0000256" key="9">
    <source>
        <dbReference type="SAM" id="SignalP"/>
    </source>
</evidence>
<dbReference type="Proteomes" id="UP001329430">
    <property type="component" value="Chromosome 8"/>
</dbReference>
<evidence type="ECO:0000256" key="5">
    <source>
        <dbReference type="ARBA" id="ARBA00022801"/>
    </source>
</evidence>
<keyword evidence="5 8" id="KW-0378">Hydrolase</keyword>
<feature type="signal peptide" evidence="9">
    <location>
        <begin position="1"/>
        <end position="23"/>
    </location>
</feature>
<evidence type="ECO:0000256" key="3">
    <source>
        <dbReference type="ARBA" id="ARBA00022525"/>
    </source>
</evidence>
<evidence type="ECO:0000256" key="8">
    <source>
        <dbReference type="RuleBase" id="RU363034"/>
    </source>
</evidence>
<proteinExistence type="inferred from homology"/>
<gene>
    <name evidence="11" type="ORF">RI129_011174</name>
</gene>
<dbReference type="InterPro" id="IPR018114">
    <property type="entry name" value="TRYPSIN_HIS"/>
</dbReference>
<evidence type="ECO:0000256" key="1">
    <source>
        <dbReference type="ARBA" id="ARBA00004613"/>
    </source>
</evidence>
<reference evidence="11 12" key="1">
    <citation type="journal article" date="2024" name="Insects">
        <title>An Improved Chromosome-Level Genome Assembly of the Firefly Pyrocoelia pectoralis.</title>
        <authorList>
            <person name="Fu X."/>
            <person name="Meyer-Rochow V.B."/>
            <person name="Ballantyne L."/>
            <person name="Zhu X."/>
        </authorList>
    </citation>
    <scope>NUCLEOTIDE SEQUENCE [LARGE SCALE GENOMIC DNA]</scope>
    <source>
        <strain evidence="11">XCY_ONT2</strain>
    </source>
</reference>
<accession>A0AAN7V4Y9</accession>
<name>A0AAN7V4Y9_9COLE</name>
<evidence type="ECO:0000256" key="6">
    <source>
        <dbReference type="ARBA" id="ARBA00022825"/>
    </source>
</evidence>
<dbReference type="InterPro" id="IPR009003">
    <property type="entry name" value="Peptidase_S1_PA"/>
</dbReference>
<feature type="chain" id="PRO_5042878031" description="Peptidase S1 domain-containing protein" evidence="9">
    <location>
        <begin position="24"/>
        <end position="249"/>
    </location>
</feature>
<comment type="caution">
    <text evidence="11">The sequence shown here is derived from an EMBL/GenBank/DDBJ whole genome shotgun (WGS) entry which is preliminary data.</text>
</comment>
<dbReference type="FunFam" id="2.40.10.10:FF:000047">
    <property type="entry name" value="Trypsin eta"/>
    <property type="match status" value="1"/>
</dbReference>
<dbReference type="Gene3D" id="2.40.10.10">
    <property type="entry name" value="Trypsin-like serine proteases"/>
    <property type="match status" value="2"/>
</dbReference>
<dbReference type="CDD" id="cd00190">
    <property type="entry name" value="Tryp_SPc"/>
    <property type="match status" value="1"/>
</dbReference>
<dbReference type="PROSITE" id="PS00134">
    <property type="entry name" value="TRYPSIN_HIS"/>
    <property type="match status" value="1"/>
</dbReference>
<dbReference type="InterPro" id="IPR033116">
    <property type="entry name" value="TRYPSIN_SER"/>
</dbReference>
<comment type="similarity">
    <text evidence="2">Belongs to the peptidase S1 family.</text>
</comment>
<dbReference type="GO" id="GO:0005576">
    <property type="term" value="C:extracellular region"/>
    <property type="evidence" value="ECO:0007669"/>
    <property type="project" value="UniProtKB-SubCell"/>
</dbReference>
<dbReference type="AlphaFoldDB" id="A0AAN7V4Y9"/>
<protein>
    <recommendedName>
        <fullName evidence="10">Peptidase S1 domain-containing protein</fullName>
    </recommendedName>
</protein>
<keyword evidence="12" id="KW-1185">Reference proteome</keyword>
<organism evidence="11 12">
    <name type="scientific">Pyrocoelia pectoralis</name>
    <dbReference type="NCBI Taxonomy" id="417401"/>
    <lineage>
        <taxon>Eukaryota</taxon>
        <taxon>Metazoa</taxon>
        <taxon>Ecdysozoa</taxon>
        <taxon>Arthropoda</taxon>
        <taxon>Hexapoda</taxon>
        <taxon>Insecta</taxon>
        <taxon>Pterygota</taxon>
        <taxon>Neoptera</taxon>
        <taxon>Endopterygota</taxon>
        <taxon>Coleoptera</taxon>
        <taxon>Polyphaga</taxon>
        <taxon>Elateriformia</taxon>
        <taxon>Elateroidea</taxon>
        <taxon>Lampyridae</taxon>
        <taxon>Lampyrinae</taxon>
        <taxon>Pyrocoelia</taxon>
    </lineage>
</organism>
<dbReference type="PROSITE" id="PS00135">
    <property type="entry name" value="TRYPSIN_SER"/>
    <property type="match status" value="1"/>
</dbReference>
<dbReference type="PANTHER" id="PTHR24276:SF96">
    <property type="entry name" value="PEPTIDASE S1 DOMAIN-CONTAINING PROTEIN"/>
    <property type="match status" value="1"/>
</dbReference>
<dbReference type="InterPro" id="IPR001254">
    <property type="entry name" value="Trypsin_dom"/>
</dbReference>
<evidence type="ECO:0000313" key="11">
    <source>
        <dbReference type="EMBL" id="KAK5640363.1"/>
    </source>
</evidence>
<sequence>MVQIKLLVCIFSFKLMWFIACLSARVKHDWRIVGGSDAPDGAYPHQISLRYFGSHNCGGSIVDETTILTAAHCVVGPGYLTVIAGSNKLSSGGDSYEIESIRSHADYDSWNIYNDIAILKLKTPIVFTDKIKKIELETEYVGAAVDCVLSGWGRLNYPGSLPDNLQHIDLKTITSEDCANMLNHGSIDRTQICTLTKAGEGACHGDSGGPLVANKQIGIVSFGRPCAQGYPDAFTRVSAYKDWIEQNRH</sequence>
<dbReference type="GO" id="GO:0004252">
    <property type="term" value="F:serine-type endopeptidase activity"/>
    <property type="evidence" value="ECO:0007669"/>
    <property type="project" value="InterPro"/>
</dbReference>
<dbReference type="PANTHER" id="PTHR24276">
    <property type="entry name" value="POLYSERASE-RELATED"/>
    <property type="match status" value="1"/>
</dbReference>
<keyword evidence="4 8" id="KW-0645">Protease</keyword>
<dbReference type="SUPFAM" id="SSF50494">
    <property type="entry name" value="Trypsin-like serine proteases"/>
    <property type="match status" value="1"/>
</dbReference>
<evidence type="ECO:0000256" key="4">
    <source>
        <dbReference type="ARBA" id="ARBA00022670"/>
    </source>
</evidence>
<dbReference type="SMART" id="SM00020">
    <property type="entry name" value="Tryp_SPc"/>
    <property type="match status" value="1"/>
</dbReference>
<dbReference type="PROSITE" id="PS50240">
    <property type="entry name" value="TRYPSIN_DOM"/>
    <property type="match status" value="1"/>
</dbReference>
<keyword evidence="7" id="KW-1015">Disulfide bond</keyword>
<keyword evidence="6 8" id="KW-0720">Serine protease</keyword>
<evidence type="ECO:0000259" key="10">
    <source>
        <dbReference type="PROSITE" id="PS50240"/>
    </source>
</evidence>
<evidence type="ECO:0000256" key="2">
    <source>
        <dbReference type="ARBA" id="ARBA00007664"/>
    </source>
</evidence>
<dbReference type="EMBL" id="JAVRBK010000008">
    <property type="protein sequence ID" value="KAK5640363.1"/>
    <property type="molecule type" value="Genomic_DNA"/>
</dbReference>
<comment type="subcellular location">
    <subcellularLocation>
        <location evidence="1">Secreted</location>
    </subcellularLocation>
</comment>
<dbReference type="PRINTS" id="PR00722">
    <property type="entry name" value="CHYMOTRYPSIN"/>
</dbReference>
<keyword evidence="3" id="KW-0964">Secreted</keyword>
<feature type="domain" description="Peptidase S1" evidence="10">
    <location>
        <begin position="32"/>
        <end position="249"/>
    </location>
</feature>
<dbReference type="InterPro" id="IPR001314">
    <property type="entry name" value="Peptidase_S1A"/>
</dbReference>